<evidence type="ECO:0008006" key="3">
    <source>
        <dbReference type="Google" id="ProtNLM"/>
    </source>
</evidence>
<evidence type="ECO:0000313" key="2">
    <source>
        <dbReference type="Proteomes" id="UP000295357"/>
    </source>
</evidence>
<dbReference type="SUPFAM" id="SSF53850">
    <property type="entry name" value="Periplasmic binding protein-like II"/>
    <property type="match status" value="1"/>
</dbReference>
<name>A0A4R6N7T5_9BURK</name>
<accession>A0A4R6N7T5</accession>
<organism evidence="1 2">
    <name type="scientific">Roseateles asaccharophilus</name>
    <dbReference type="NCBI Taxonomy" id="582607"/>
    <lineage>
        <taxon>Bacteria</taxon>
        <taxon>Pseudomonadati</taxon>
        <taxon>Pseudomonadota</taxon>
        <taxon>Betaproteobacteria</taxon>
        <taxon>Burkholderiales</taxon>
        <taxon>Sphaerotilaceae</taxon>
        <taxon>Roseateles</taxon>
    </lineage>
</organism>
<evidence type="ECO:0000313" key="1">
    <source>
        <dbReference type="EMBL" id="TDP11167.1"/>
    </source>
</evidence>
<dbReference type="Proteomes" id="UP000295357">
    <property type="component" value="Unassembled WGS sequence"/>
</dbReference>
<dbReference type="OrthoDB" id="5452199at2"/>
<dbReference type="EMBL" id="SNXE01000003">
    <property type="protein sequence ID" value="TDP11167.1"/>
    <property type="molecule type" value="Genomic_DNA"/>
</dbReference>
<proteinExistence type="predicted"/>
<gene>
    <name evidence="1" type="ORF">DFR39_10390</name>
</gene>
<reference evidence="1 2" key="1">
    <citation type="submission" date="2019-03" db="EMBL/GenBank/DDBJ databases">
        <title>Genomic Encyclopedia of Type Strains, Phase IV (KMG-IV): sequencing the most valuable type-strain genomes for metagenomic binning, comparative biology and taxonomic classification.</title>
        <authorList>
            <person name="Goeker M."/>
        </authorList>
    </citation>
    <scope>NUCLEOTIDE SEQUENCE [LARGE SCALE GENOMIC DNA]</scope>
    <source>
        <strain evidence="1 2">DSM 25082</strain>
    </source>
</reference>
<dbReference type="AlphaFoldDB" id="A0A4R6N7T5"/>
<protein>
    <recommendedName>
        <fullName evidence="3">ABC-type amino acid transport substrate-binding protein</fullName>
    </recommendedName>
</protein>
<dbReference type="RefSeq" id="WP_133603086.1">
    <property type="nucleotide sequence ID" value="NZ_JAUFPJ010000010.1"/>
</dbReference>
<keyword evidence="2" id="KW-1185">Reference proteome</keyword>
<sequence>MQALPTESERDPRRRALVWLGLALSGALLPSRTAQGVAAPTQRRPAERLPALVSDDVLRDYRLFLGDRDALALDDFGGAHARRDVAEVLLLLKGLAQARFTQPVDMLPRPTDARLKADLRSGLGVCTATSYWRHDFEAEDRDLIFSQALVEDGEFEAGLYAMPNNHRALAARSLDDLRQLRLISNRDWRGDWETLTRLGLGERLEHVGNWSMMPRMLAAGRADLLLAPFQPSADMSLQVDGLTLLPVRGLKIAMPGTRHFVLSRRHPAGPALAVALNAGLQALRRNGVIRRAYTQSGFYHPEVRDWTRL</sequence>
<comment type="caution">
    <text evidence="1">The sequence shown here is derived from an EMBL/GenBank/DDBJ whole genome shotgun (WGS) entry which is preliminary data.</text>
</comment>